<evidence type="ECO:0000256" key="9">
    <source>
        <dbReference type="ARBA" id="ARBA00023049"/>
    </source>
</evidence>
<evidence type="ECO:0000256" key="4">
    <source>
        <dbReference type="ARBA" id="ARBA00022692"/>
    </source>
</evidence>
<evidence type="ECO:0000256" key="3">
    <source>
        <dbReference type="ARBA" id="ARBA00022670"/>
    </source>
</evidence>
<dbReference type="OrthoDB" id="15218at2"/>
<evidence type="ECO:0000256" key="1">
    <source>
        <dbReference type="ARBA" id="ARBA00004651"/>
    </source>
</evidence>
<keyword evidence="7 11" id="KW-0862">Zinc</keyword>
<comment type="cofactor">
    <cofactor evidence="11">
        <name>Zn(2+)</name>
        <dbReference type="ChEBI" id="CHEBI:29105"/>
    </cofactor>
    <text evidence="11">Binds 1 zinc ion per subunit.</text>
</comment>
<dbReference type="EMBL" id="CP028374">
    <property type="protein sequence ID" value="AXN02156.1"/>
    <property type="molecule type" value="Genomic_DNA"/>
</dbReference>
<dbReference type="KEGG" id="ppet:C9I82_187"/>
<evidence type="ECO:0000256" key="2">
    <source>
        <dbReference type="ARBA" id="ARBA00022475"/>
    </source>
</evidence>
<gene>
    <name evidence="14" type="ORF">C9I82_187</name>
</gene>
<evidence type="ECO:0000256" key="6">
    <source>
        <dbReference type="ARBA" id="ARBA00022801"/>
    </source>
</evidence>
<dbReference type="GO" id="GO:0005886">
    <property type="term" value="C:plasma membrane"/>
    <property type="evidence" value="ECO:0007669"/>
    <property type="project" value="UniProtKB-SubCell"/>
</dbReference>
<feature type="transmembrane region" description="Helical" evidence="12">
    <location>
        <begin position="32"/>
        <end position="53"/>
    </location>
</feature>
<organism evidence="14 15">
    <name type="scientific">Candidatus Purcelliella pentastirinorum</name>
    <dbReference type="NCBI Taxonomy" id="472834"/>
    <lineage>
        <taxon>Bacteria</taxon>
        <taxon>Pseudomonadati</taxon>
        <taxon>Pseudomonadota</taxon>
        <taxon>Gammaproteobacteria</taxon>
        <taxon>Enterobacterales</taxon>
        <taxon>Enterobacteriaceae</taxon>
        <taxon>Candidatus Purcelliella</taxon>
    </lineage>
</organism>
<evidence type="ECO:0000256" key="7">
    <source>
        <dbReference type="ARBA" id="ARBA00022833"/>
    </source>
</evidence>
<keyword evidence="4 12" id="KW-0812">Transmembrane</keyword>
<protein>
    <submittedName>
        <fullName evidence="14">Zinc dependent endoprotease</fullName>
    </submittedName>
</protein>
<feature type="transmembrane region" description="Helical" evidence="12">
    <location>
        <begin position="153"/>
        <end position="174"/>
    </location>
</feature>
<dbReference type="InterPro" id="IPR050083">
    <property type="entry name" value="HtpX_protease"/>
</dbReference>
<comment type="subcellular location">
    <subcellularLocation>
        <location evidence="1">Cell membrane</location>
        <topology evidence="1">Multi-pass membrane protein</topology>
    </subcellularLocation>
</comment>
<reference evidence="14 15" key="1">
    <citation type="submission" date="2018-03" db="EMBL/GenBank/DDBJ databases">
        <title>A parallel universe: an anciently diverged bacterial symbiosis in a Hawaiian planthopper (Hemiptera: Cixiidae) reveals rearranged nutritional responsibilities.</title>
        <authorList>
            <person name="Bennett G."/>
            <person name="Mao M."/>
        </authorList>
    </citation>
    <scope>NUCLEOTIDE SEQUENCE [LARGE SCALE GENOMIC DNA]</scope>
    <source>
        <strain evidence="14 15">OLIH</strain>
    </source>
</reference>
<dbReference type="CDD" id="cd07335">
    <property type="entry name" value="M48B_HtpX_like"/>
    <property type="match status" value="1"/>
</dbReference>
<accession>A0A346DZK1</accession>
<evidence type="ECO:0000256" key="8">
    <source>
        <dbReference type="ARBA" id="ARBA00022989"/>
    </source>
</evidence>
<comment type="similarity">
    <text evidence="11">Belongs to the peptidase M48 family.</text>
</comment>
<dbReference type="AlphaFoldDB" id="A0A346DZK1"/>
<evidence type="ECO:0000259" key="13">
    <source>
        <dbReference type="Pfam" id="PF01435"/>
    </source>
</evidence>
<keyword evidence="6 11" id="KW-0378">Hydrolase</keyword>
<dbReference type="InterPro" id="IPR001915">
    <property type="entry name" value="Peptidase_M48"/>
</dbReference>
<keyword evidence="15" id="KW-1185">Reference proteome</keyword>
<evidence type="ECO:0000256" key="11">
    <source>
        <dbReference type="RuleBase" id="RU003983"/>
    </source>
</evidence>
<dbReference type="PANTHER" id="PTHR43221">
    <property type="entry name" value="PROTEASE HTPX"/>
    <property type="match status" value="1"/>
</dbReference>
<sequence length="297" mass="34233">MMRIILFIFANFMIMLVFGLFLSLFNITFNNFYFLILFSGIFGFLGSLISLFLSKRIALYFINGYIMKYPKNNLEDMLFKITYNQSNILGINMPQIVIYESCDINAFATGAFRNSSLIALSTALLEKLTEDEIEAVIGHEISHIYNGDMVTMVLLQGILNTFVIFFSRIFSYIISLLFVNNREDNDQFTIDNSLLYSIISFILEILFGVLASIIVMWFSRRREFYADANSAKLVGVDKMISALRSIKIFYNFSNVESSSIFQCLFIKSGKEDHWLNLFMTHPSLDKRINALLNSSYI</sequence>
<keyword evidence="2" id="KW-1003">Cell membrane</keyword>
<keyword evidence="10 12" id="KW-0472">Membrane</keyword>
<evidence type="ECO:0000256" key="12">
    <source>
        <dbReference type="SAM" id="Phobius"/>
    </source>
</evidence>
<evidence type="ECO:0000256" key="10">
    <source>
        <dbReference type="ARBA" id="ARBA00023136"/>
    </source>
</evidence>
<dbReference type="GO" id="GO:0006508">
    <property type="term" value="P:proteolysis"/>
    <property type="evidence" value="ECO:0007669"/>
    <property type="project" value="UniProtKB-KW"/>
</dbReference>
<dbReference type="NCBIfam" id="NF003965">
    <property type="entry name" value="PRK05457.1"/>
    <property type="match status" value="1"/>
</dbReference>
<keyword evidence="9 11" id="KW-0482">Metalloprotease</keyword>
<keyword evidence="5" id="KW-0479">Metal-binding</keyword>
<dbReference type="Proteomes" id="UP000256856">
    <property type="component" value="Chromosome"/>
</dbReference>
<dbReference type="PANTHER" id="PTHR43221:SF1">
    <property type="entry name" value="PROTEASE HTPX"/>
    <property type="match status" value="1"/>
</dbReference>
<evidence type="ECO:0000313" key="14">
    <source>
        <dbReference type="EMBL" id="AXN02156.1"/>
    </source>
</evidence>
<dbReference type="Gene3D" id="3.30.2010.10">
    <property type="entry name" value="Metalloproteases ('zincins'), catalytic domain"/>
    <property type="match status" value="1"/>
</dbReference>
<feature type="transmembrane region" description="Helical" evidence="12">
    <location>
        <begin position="194"/>
        <end position="218"/>
    </location>
</feature>
<feature type="domain" description="Peptidase M48" evidence="13">
    <location>
        <begin position="90"/>
        <end position="293"/>
    </location>
</feature>
<dbReference type="GO" id="GO:0004222">
    <property type="term" value="F:metalloendopeptidase activity"/>
    <property type="evidence" value="ECO:0007669"/>
    <property type="project" value="InterPro"/>
</dbReference>
<feature type="transmembrane region" description="Helical" evidence="12">
    <location>
        <begin position="5"/>
        <end position="26"/>
    </location>
</feature>
<dbReference type="Pfam" id="PF01435">
    <property type="entry name" value="Peptidase_M48"/>
    <property type="match status" value="1"/>
</dbReference>
<keyword evidence="8 12" id="KW-1133">Transmembrane helix</keyword>
<dbReference type="GO" id="GO:0046872">
    <property type="term" value="F:metal ion binding"/>
    <property type="evidence" value="ECO:0007669"/>
    <property type="project" value="UniProtKB-KW"/>
</dbReference>
<keyword evidence="3 11" id="KW-0645">Protease</keyword>
<evidence type="ECO:0000256" key="5">
    <source>
        <dbReference type="ARBA" id="ARBA00022723"/>
    </source>
</evidence>
<proteinExistence type="inferred from homology"/>
<evidence type="ECO:0000313" key="15">
    <source>
        <dbReference type="Proteomes" id="UP000256856"/>
    </source>
</evidence>
<name>A0A346DZK1_9ENTR</name>
<dbReference type="RefSeq" id="WP_115955987.1">
    <property type="nucleotide sequence ID" value="NZ_CP028374.1"/>
</dbReference>